<accession>J0WV00</accession>
<dbReference type="EMBL" id="JH687833">
    <property type="protein sequence ID" value="EJD37892.1"/>
    <property type="molecule type" value="Genomic_DNA"/>
</dbReference>
<dbReference type="OrthoDB" id="3437411at2759"/>
<keyword evidence="2" id="KW-1185">Reference proteome</keyword>
<proteinExistence type="predicted"/>
<dbReference type="AlphaFoldDB" id="J0WV00"/>
<dbReference type="Proteomes" id="UP000006514">
    <property type="component" value="Unassembled WGS sequence"/>
</dbReference>
<gene>
    <name evidence="1" type="ORF">AURDEDRAFT_173032</name>
</gene>
<evidence type="ECO:0000313" key="2">
    <source>
        <dbReference type="Proteomes" id="UP000006514"/>
    </source>
</evidence>
<protein>
    <submittedName>
        <fullName evidence="1">Uncharacterized protein</fullName>
    </submittedName>
</protein>
<organism evidence="1 2">
    <name type="scientific">Auricularia subglabra (strain TFB-10046 / SS5)</name>
    <name type="common">White-rot fungus</name>
    <name type="synonym">Auricularia delicata (strain TFB10046)</name>
    <dbReference type="NCBI Taxonomy" id="717982"/>
    <lineage>
        <taxon>Eukaryota</taxon>
        <taxon>Fungi</taxon>
        <taxon>Dikarya</taxon>
        <taxon>Basidiomycota</taxon>
        <taxon>Agaricomycotina</taxon>
        <taxon>Agaricomycetes</taxon>
        <taxon>Auriculariales</taxon>
        <taxon>Auriculariaceae</taxon>
        <taxon>Auricularia</taxon>
    </lineage>
</organism>
<dbReference type="InParanoid" id="J0WV00"/>
<name>J0WV00_AURST</name>
<sequence>MFLLGAIKLPISSSTTFPARPYATTIKSQYAAILQPQCFPSILARTTCSSTSVSWSSPPRYSRISLLGPKDIEATYALLASYAVFPDNASMVTELAIDTKGWLARRFRRPDRNLAKPPSLPPFDDAAHEVLEQRIRNIGMSRQSTDDMLGSLLWKKARLLGQESVSPDDEEHKYLQYAETAAVLLLSFCGNITCFYAGEMASHPSPLQEYLHKSNYGLIPAAHRALQNLESVTVGPTSASSPYYDERMYHTTEYLDYLSLFHRLPRFASLTLDGTGEYQARRQVFPPGTSSPSFKRIQMRHTDISGALLGTILRVPVGLEEFVLSIGGLWAHDGGEPVIQLKTLAKCLLTQRETLRVLDLDLGGTVLASPPLAGQHEAEATREDYGLFGLTDDEIERDEYFVLDEAAGTGPLLAHDLPDTRKYGYTIGSLHDFAALTHLSINIRALMGPDSGYTAPSSLAEQPPFRLVEALPPSLEYLCLYDYERGENKNIDEHVDELLEKKGELLPRLKVVEGVDEKHVGEGWKHALGPDEEQLWEREYPDLGWVEVA</sequence>
<reference evidence="2" key="1">
    <citation type="journal article" date="2012" name="Science">
        <title>The Paleozoic origin of enzymatic lignin decomposition reconstructed from 31 fungal genomes.</title>
        <authorList>
            <person name="Floudas D."/>
            <person name="Binder M."/>
            <person name="Riley R."/>
            <person name="Barry K."/>
            <person name="Blanchette R.A."/>
            <person name="Henrissat B."/>
            <person name="Martinez A.T."/>
            <person name="Otillar R."/>
            <person name="Spatafora J.W."/>
            <person name="Yadav J.S."/>
            <person name="Aerts A."/>
            <person name="Benoit I."/>
            <person name="Boyd A."/>
            <person name="Carlson A."/>
            <person name="Copeland A."/>
            <person name="Coutinho P.M."/>
            <person name="de Vries R.P."/>
            <person name="Ferreira P."/>
            <person name="Findley K."/>
            <person name="Foster B."/>
            <person name="Gaskell J."/>
            <person name="Glotzer D."/>
            <person name="Gorecki P."/>
            <person name="Heitman J."/>
            <person name="Hesse C."/>
            <person name="Hori C."/>
            <person name="Igarashi K."/>
            <person name="Jurgens J.A."/>
            <person name="Kallen N."/>
            <person name="Kersten P."/>
            <person name="Kohler A."/>
            <person name="Kuees U."/>
            <person name="Kumar T.K.A."/>
            <person name="Kuo A."/>
            <person name="LaButti K."/>
            <person name="Larrondo L.F."/>
            <person name="Lindquist E."/>
            <person name="Ling A."/>
            <person name="Lombard V."/>
            <person name="Lucas S."/>
            <person name="Lundell T."/>
            <person name="Martin R."/>
            <person name="McLaughlin D.J."/>
            <person name="Morgenstern I."/>
            <person name="Morin E."/>
            <person name="Murat C."/>
            <person name="Nagy L.G."/>
            <person name="Nolan M."/>
            <person name="Ohm R.A."/>
            <person name="Patyshakuliyeva A."/>
            <person name="Rokas A."/>
            <person name="Ruiz-Duenas F.J."/>
            <person name="Sabat G."/>
            <person name="Salamov A."/>
            <person name="Samejima M."/>
            <person name="Schmutz J."/>
            <person name="Slot J.C."/>
            <person name="St John F."/>
            <person name="Stenlid J."/>
            <person name="Sun H."/>
            <person name="Sun S."/>
            <person name="Syed K."/>
            <person name="Tsang A."/>
            <person name="Wiebenga A."/>
            <person name="Young D."/>
            <person name="Pisabarro A."/>
            <person name="Eastwood D.C."/>
            <person name="Martin F."/>
            <person name="Cullen D."/>
            <person name="Grigoriev I.V."/>
            <person name="Hibbett D.S."/>
        </authorList>
    </citation>
    <scope>NUCLEOTIDE SEQUENCE [LARGE SCALE GENOMIC DNA]</scope>
    <source>
        <strain evidence="2">TFB10046</strain>
    </source>
</reference>
<evidence type="ECO:0000313" key="1">
    <source>
        <dbReference type="EMBL" id="EJD37892.1"/>
    </source>
</evidence>
<dbReference type="KEGG" id="adl:AURDEDRAFT_173032"/>
<dbReference type="eggNOG" id="ENOG502SI5M">
    <property type="taxonomic scope" value="Eukaryota"/>
</dbReference>
<dbReference type="OMA" id="RSANYTD"/>